<gene>
    <name evidence="2" type="ORF">PCOR1329_LOCUS5031</name>
</gene>
<name>A0ABN9PQC0_9DINO</name>
<evidence type="ECO:0000256" key="1">
    <source>
        <dbReference type="SAM" id="MobiDB-lite"/>
    </source>
</evidence>
<proteinExistence type="predicted"/>
<reference evidence="2" key="1">
    <citation type="submission" date="2023-10" db="EMBL/GenBank/DDBJ databases">
        <authorList>
            <person name="Chen Y."/>
            <person name="Shah S."/>
            <person name="Dougan E. K."/>
            <person name="Thang M."/>
            <person name="Chan C."/>
        </authorList>
    </citation>
    <scope>NUCLEOTIDE SEQUENCE [LARGE SCALE GENOMIC DNA]</scope>
</reference>
<protein>
    <submittedName>
        <fullName evidence="2">Uncharacterized protein</fullName>
    </submittedName>
</protein>
<evidence type="ECO:0000313" key="3">
    <source>
        <dbReference type="Proteomes" id="UP001189429"/>
    </source>
</evidence>
<dbReference type="Proteomes" id="UP001189429">
    <property type="component" value="Unassembled WGS sequence"/>
</dbReference>
<evidence type="ECO:0000313" key="2">
    <source>
        <dbReference type="EMBL" id="CAK0795323.1"/>
    </source>
</evidence>
<sequence length="118" mass="12378">MSRSAPRPQVASLGGRGSALRMGLVAPAGLRREGKGGGDEEEDEDEGEGALCTEAAPLGSQGARGARRAGPARGRLPARRRGPARREGPSAQKNNRPIGRDMRWRLKNSCSKAPKGPV</sequence>
<feature type="region of interest" description="Disordered" evidence="1">
    <location>
        <begin position="1"/>
        <end position="118"/>
    </location>
</feature>
<accession>A0ABN9PQC0</accession>
<keyword evidence="3" id="KW-1185">Reference proteome</keyword>
<dbReference type="EMBL" id="CAUYUJ010001314">
    <property type="protein sequence ID" value="CAK0795323.1"/>
    <property type="molecule type" value="Genomic_DNA"/>
</dbReference>
<feature type="compositionally biased region" description="Acidic residues" evidence="1">
    <location>
        <begin position="39"/>
        <end position="48"/>
    </location>
</feature>
<organism evidence="2 3">
    <name type="scientific">Prorocentrum cordatum</name>
    <dbReference type="NCBI Taxonomy" id="2364126"/>
    <lineage>
        <taxon>Eukaryota</taxon>
        <taxon>Sar</taxon>
        <taxon>Alveolata</taxon>
        <taxon>Dinophyceae</taxon>
        <taxon>Prorocentrales</taxon>
        <taxon>Prorocentraceae</taxon>
        <taxon>Prorocentrum</taxon>
    </lineage>
</organism>
<comment type="caution">
    <text evidence="2">The sequence shown here is derived from an EMBL/GenBank/DDBJ whole genome shotgun (WGS) entry which is preliminary data.</text>
</comment>